<dbReference type="AlphaFoldDB" id="A0A0F4PWV3"/>
<organism evidence="12 14">
    <name type="scientific">Pseudoalteromonas ruthenica</name>
    <dbReference type="NCBI Taxonomy" id="151081"/>
    <lineage>
        <taxon>Bacteria</taxon>
        <taxon>Pseudomonadati</taxon>
        <taxon>Pseudomonadota</taxon>
        <taxon>Gammaproteobacteria</taxon>
        <taxon>Alteromonadales</taxon>
        <taxon>Pseudoalteromonadaceae</taxon>
        <taxon>Pseudoalteromonas</taxon>
    </lineage>
</organism>
<dbReference type="GeneID" id="58229568"/>
<proteinExistence type="predicted"/>
<reference evidence="15" key="3">
    <citation type="submission" date="2019-06" db="EMBL/GenBank/DDBJ databases">
        <title>Co-occurence of chitin degradation, pigmentation and bioactivity in marine Pseudoalteromonas.</title>
        <authorList>
            <person name="Sonnenschein E.C."/>
            <person name="Bech P.K."/>
        </authorList>
    </citation>
    <scope>NUCLEOTIDE SEQUENCE [LARGE SCALE GENOMIC DNA]</scope>
    <source>
        <strain evidence="15">S2897</strain>
    </source>
</reference>
<dbReference type="eggNOG" id="COG0671">
    <property type="taxonomic scope" value="Bacteria"/>
</dbReference>
<dbReference type="InterPro" id="IPR000326">
    <property type="entry name" value="PAP2/HPO"/>
</dbReference>
<evidence type="ECO:0000256" key="4">
    <source>
        <dbReference type="ARBA" id="ARBA00022692"/>
    </source>
</evidence>
<evidence type="ECO:0000256" key="1">
    <source>
        <dbReference type="ARBA" id="ARBA00004651"/>
    </source>
</evidence>
<dbReference type="EMBL" id="JXXZ01000010">
    <property type="protein sequence ID" value="KJY98781.1"/>
    <property type="molecule type" value="Genomic_DNA"/>
</dbReference>
<evidence type="ECO:0000313" key="15">
    <source>
        <dbReference type="Proteomes" id="UP000305874"/>
    </source>
</evidence>
<keyword evidence="5" id="KW-0378">Hydrolase</keyword>
<evidence type="ECO:0000256" key="9">
    <source>
        <dbReference type="ARBA" id="ARBA00047594"/>
    </source>
</evidence>
<name>A0A0F4PWV3_9GAMM</name>
<dbReference type="PANTHER" id="PTHR14969">
    <property type="entry name" value="SPHINGOSINE-1-PHOSPHATE PHOSPHOHYDROLASE"/>
    <property type="match status" value="1"/>
</dbReference>
<evidence type="ECO:0000313" key="14">
    <source>
        <dbReference type="Proteomes" id="UP000033664"/>
    </source>
</evidence>
<evidence type="ECO:0000256" key="6">
    <source>
        <dbReference type="ARBA" id="ARBA00022989"/>
    </source>
</evidence>
<evidence type="ECO:0000256" key="10">
    <source>
        <dbReference type="SAM" id="Phobius"/>
    </source>
</evidence>
<keyword evidence="7 10" id="KW-0472">Membrane</keyword>
<dbReference type="Gene3D" id="1.20.144.10">
    <property type="entry name" value="Phosphatidic acid phosphatase type 2/haloperoxidase"/>
    <property type="match status" value="1"/>
</dbReference>
<keyword evidence="14" id="KW-1185">Reference proteome</keyword>
<reference evidence="13 15" key="2">
    <citation type="submission" date="2017-12" db="EMBL/GenBank/DDBJ databases">
        <authorList>
            <person name="Paulsen S."/>
            <person name="Gram L.K."/>
        </authorList>
    </citation>
    <scope>NUCLEOTIDE SEQUENCE [LARGE SCALE GENOMIC DNA]</scope>
    <source>
        <strain evidence="13 15">S2897</strain>
    </source>
</reference>
<dbReference type="GO" id="GO:0050380">
    <property type="term" value="F:undecaprenyl-diphosphatase activity"/>
    <property type="evidence" value="ECO:0007669"/>
    <property type="project" value="UniProtKB-EC"/>
</dbReference>
<evidence type="ECO:0000313" key="13">
    <source>
        <dbReference type="EMBL" id="TMP85451.1"/>
    </source>
</evidence>
<dbReference type="SMART" id="SM00014">
    <property type="entry name" value="acidPPc"/>
    <property type="match status" value="1"/>
</dbReference>
<keyword evidence="3" id="KW-1003">Cell membrane</keyword>
<dbReference type="EC" id="3.6.1.27" evidence="2"/>
<evidence type="ECO:0000259" key="11">
    <source>
        <dbReference type="SMART" id="SM00014"/>
    </source>
</evidence>
<sequence>MILSHIDRIDRALFKVIFRPRYRRWLHHCIRMTSRSGDGILYGAFALYLVAFSTAQQQTLVMVLLVAYLIERPVYYATKNLFQRVRPCDGVISHAHIRPSDKFSLPSGHSAAAWVFATVVSHFYPPLAIFLYAWASLVALSRVLLGVHYPLDVVIGSLMGYGCALLALIITGTL</sequence>
<dbReference type="GO" id="GO:0005886">
    <property type="term" value="C:plasma membrane"/>
    <property type="evidence" value="ECO:0007669"/>
    <property type="project" value="UniProtKB-SubCell"/>
</dbReference>
<protein>
    <recommendedName>
        <fullName evidence="2">undecaprenyl-diphosphate phosphatase</fullName>
        <ecNumber evidence="2">3.6.1.27</ecNumber>
    </recommendedName>
    <alternativeName>
        <fullName evidence="8">Undecaprenyl pyrophosphate phosphatase</fullName>
    </alternativeName>
</protein>
<dbReference type="STRING" id="151081.TW72_13795"/>
<gene>
    <name evidence="13" type="ORF">CWC05_18635</name>
    <name evidence="12" type="ORF">TW72_13795</name>
</gene>
<comment type="catalytic activity">
    <reaction evidence="9">
        <text>di-trans,octa-cis-undecaprenyl diphosphate + H2O = di-trans,octa-cis-undecaprenyl phosphate + phosphate + H(+)</text>
        <dbReference type="Rhea" id="RHEA:28094"/>
        <dbReference type="ChEBI" id="CHEBI:15377"/>
        <dbReference type="ChEBI" id="CHEBI:15378"/>
        <dbReference type="ChEBI" id="CHEBI:43474"/>
        <dbReference type="ChEBI" id="CHEBI:58405"/>
        <dbReference type="ChEBI" id="CHEBI:60392"/>
        <dbReference type="EC" id="3.6.1.27"/>
    </reaction>
</comment>
<dbReference type="RefSeq" id="WP_022946646.1">
    <property type="nucleotide sequence ID" value="NZ_CP023396.1"/>
</dbReference>
<dbReference type="OrthoDB" id="9780507at2"/>
<dbReference type="PATRIC" id="fig|151081.8.peg.3430"/>
<dbReference type="Pfam" id="PF01569">
    <property type="entry name" value="PAP2"/>
    <property type="match status" value="1"/>
</dbReference>
<evidence type="ECO:0000256" key="2">
    <source>
        <dbReference type="ARBA" id="ARBA00012374"/>
    </source>
</evidence>
<feature type="domain" description="Phosphatidic acid phosphatase type 2/haloperoxidase" evidence="11">
    <location>
        <begin position="59"/>
        <end position="168"/>
    </location>
</feature>
<evidence type="ECO:0000256" key="5">
    <source>
        <dbReference type="ARBA" id="ARBA00022801"/>
    </source>
</evidence>
<dbReference type="InterPro" id="IPR036938">
    <property type="entry name" value="PAP2/HPO_sf"/>
</dbReference>
<comment type="subcellular location">
    <subcellularLocation>
        <location evidence="1">Cell membrane</location>
        <topology evidence="1">Multi-pass membrane protein</topology>
    </subcellularLocation>
</comment>
<reference evidence="12 14" key="1">
    <citation type="journal article" date="2015" name="BMC Genomics">
        <title>Genome mining reveals unlocked bioactive potential of marine Gram-negative bacteria.</title>
        <authorList>
            <person name="Machado H."/>
            <person name="Sonnenschein E.C."/>
            <person name="Melchiorsen J."/>
            <person name="Gram L."/>
        </authorList>
    </citation>
    <scope>NUCLEOTIDE SEQUENCE [LARGE SCALE GENOMIC DNA]</scope>
    <source>
        <strain evidence="12 14">S3137</strain>
    </source>
</reference>
<keyword evidence="6 10" id="KW-1133">Transmembrane helix</keyword>
<accession>A0A0F4PWV3</accession>
<comment type="caution">
    <text evidence="12">The sequence shown here is derived from an EMBL/GenBank/DDBJ whole genome shotgun (WGS) entry which is preliminary data.</text>
</comment>
<dbReference type="SUPFAM" id="SSF48317">
    <property type="entry name" value="Acid phosphatase/Vanadium-dependent haloperoxidase"/>
    <property type="match status" value="1"/>
</dbReference>
<evidence type="ECO:0000256" key="7">
    <source>
        <dbReference type="ARBA" id="ARBA00023136"/>
    </source>
</evidence>
<feature type="transmembrane region" description="Helical" evidence="10">
    <location>
        <begin position="40"/>
        <end position="70"/>
    </location>
</feature>
<evidence type="ECO:0000256" key="8">
    <source>
        <dbReference type="ARBA" id="ARBA00032707"/>
    </source>
</evidence>
<reference evidence="13" key="4">
    <citation type="submission" date="2019-09" db="EMBL/GenBank/DDBJ databases">
        <title>Co-occurence of chitin degradation, pigmentation and bioactivity in marine Pseudoalteromonas.</title>
        <authorList>
            <person name="Sonnenschein E.C."/>
            <person name="Bech P.K."/>
        </authorList>
    </citation>
    <scope>NUCLEOTIDE SEQUENCE</scope>
    <source>
        <strain evidence="13">S2897</strain>
    </source>
</reference>
<dbReference type="Proteomes" id="UP000033664">
    <property type="component" value="Unassembled WGS sequence"/>
</dbReference>
<dbReference type="Proteomes" id="UP000305874">
    <property type="component" value="Unassembled WGS sequence"/>
</dbReference>
<keyword evidence="4 10" id="KW-0812">Transmembrane</keyword>
<feature type="transmembrane region" description="Helical" evidence="10">
    <location>
        <begin position="147"/>
        <end position="170"/>
    </location>
</feature>
<evidence type="ECO:0000256" key="3">
    <source>
        <dbReference type="ARBA" id="ARBA00022475"/>
    </source>
</evidence>
<dbReference type="PANTHER" id="PTHR14969:SF62">
    <property type="entry name" value="DECAPRENYLPHOSPHORYL-5-PHOSPHORIBOSE PHOSPHATASE RV3807C-RELATED"/>
    <property type="match status" value="1"/>
</dbReference>
<dbReference type="EMBL" id="PNCG01000029">
    <property type="protein sequence ID" value="TMP85451.1"/>
    <property type="molecule type" value="Genomic_DNA"/>
</dbReference>
<feature type="transmembrane region" description="Helical" evidence="10">
    <location>
        <begin position="111"/>
        <end position="135"/>
    </location>
</feature>
<evidence type="ECO:0000313" key="12">
    <source>
        <dbReference type="EMBL" id="KJY98781.1"/>
    </source>
</evidence>